<dbReference type="GO" id="GO:0005886">
    <property type="term" value="C:plasma membrane"/>
    <property type="evidence" value="ECO:0007669"/>
    <property type="project" value="TreeGrafter"/>
</dbReference>
<evidence type="ECO:0000256" key="1">
    <source>
        <dbReference type="ARBA" id="ARBA00000085"/>
    </source>
</evidence>
<evidence type="ECO:0000256" key="4">
    <source>
        <dbReference type="ARBA" id="ARBA00022679"/>
    </source>
</evidence>
<dbReference type="Gene3D" id="3.30.565.10">
    <property type="entry name" value="Histidine kinase-like ATPase, C-terminal domain"/>
    <property type="match status" value="1"/>
</dbReference>
<feature type="region of interest" description="Disordered" evidence="7">
    <location>
        <begin position="641"/>
        <end position="735"/>
    </location>
</feature>
<comment type="catalytic activity">
    <reaction evidence="1">
        <text>ATP + protein L-histidine = ADP + protein N-phospho-L-histidine.</text>
        <dbReference type="EC" id="2.7.13.3"/>
    </reaction>
</comment>
<dbReference type="Gene3D" id="1.10.287.130">
    <property type="match status" value="1"/>
</dbReference>
<dbReference type="AlphaFoldDB" id="A0A427XW41"/>
<feature type="compositionally biased region" description="Basic and acidic residues" evidence="7">
    <location>
        <begin position="712"/>
        <end position="727"/>
    </location>
</feature>
<feature type="compositionally biased region" description="Basic and acidic residues" evidence="7">
    <location>
        <begin position="644"/>
        <end position="655"/>
    </location>
</feature>
<dbReference type="PANTHER" id="PTHR43047:SF72">
    <property type="entry name" value="OSMOSENSING HISTIDINE PROTEIN KINASE SLN1"/>
    <property type="match status" value="1"/>
</dbReference>
<dbReference type="OrthoDB" id="21225at2759"/>
<keyword evidence="5" id="KW-0418">Kinase</keyword>
<organism evidence="10 11">
    <name type="scientific">Saitozyma podzolica</name>
    <dbReference type="NCBI Taxonomy" id="1890683"/>
    <lineage>
        <taxon>Eukaryota</taxon>
        <taxon>Fungi</taxon>
        <taxon>Dikarya</taxon>
        <taxon>Basidiomycota</taxon>
        <taxon>Agaricomycotina</taxon>
        <taxon>Tremellomycetes</taxon>
        <taxon>Tremellales</taxon>
        <taxon>Trimorphomycetaceae</taxon>
        <taxon>Saitozyma</taxon>
    </lineage>
</organism>
<name>A0A427XW41_9TREE</name>
<gene>
    <name evidence="10" type="ORF">EHS25_005737</name>
</gene>
<dbReference type="GO" id="GO:0000155">
    <property type="term" value="F:phosphorelay sensor kinase activity"/>
    <property type="evidence" value="ECO:0007669"/>
    <property type="project" value="InterPro"/>
</dbReference>
<dbReference type="InterPro" id="IPR003594">
    <property type="entry name" value="HATPase_dom"/>
</dbReference>
<dbReference type="SUPFAM" id="SSF55874">
    <property type="entry name" value="ATPase domain of HSP90 chaperone/DNA topoisomerase II/histidine kinase"/>
    <property type="match status" value="1"/>
</dbReference>
<reference evidence="10 11" key="1">
    <citation type="submission" date="2018-11" db="EMBL/GenBank/DDBJ databases">
        <title>Genome sequence of Saitozyma podzolica DSM 27192.</title>
        <authorList>
            <person name="Aliyu H."/>
            <person name="Gorte O."/>
            <person name="Ochsenreither K."/>
        </authorList>
    </citation>
    <scope>NUCLEOTIDE SEQUENCE [LARGE SCALE GENOMIC DNA]</scope>
    <source>
        <strain evidence="10 11">DSM 27192</strain>
    </source>
</reference>
<feature type="region of interest" description="Disordered" evidence="7">
    <location>
        <begin position="449"/>
        <end position="476"/>
    </location>
</feature>
<keyword evidence="3" id="KW-0597">Phosphoprotein</keyword>
<proteinExistence type="predicted"/>
<evidence type="ECO:0000256" key="7">
    <source>
        <dbReference type="SAM" id="MobiDB-lite"/>
    </source>
</evidence>
<dbReference type="InterPro" id="IPR001789">
    <property type="entry name" value="Sig_transdc_resp-reg_receiver"/>
</dbReference>
<dbReference type="SUPFAM" id="SSF52172">
    <property type="entry name" value="CheY-like"/>
    <property type="match status" value="1"/>
</dbReference>
<dbReference type="SUPFAM" id="SSF47384">
    <property type="entry name" value="Homodimeric domain of signal transducing histidine kinase"/>
    <property type="match status" value="1"/>
</dbReference>
<dbReference type="Pfam" id="PF02518">
    <property type="entry name" value="HATPase_c"/>
    <property type="match status" value="1"/>
</dbReference>
<keyword evidence="11" id="KW-1185">Reference proteome</keyword>
<dbReference type="PROSITE" id="PS50109">
    <property type="entry name" value="HIS_KIN"/>
    <property type="match status" value="1"/>
</dbReference>
<dbReference type="PANTHER" id="PTHR43047">
    <property type="entry name" value="TWO-COMPONENT HISTIDINE PROTEIN KINASE"/>
    <property type="match status" value="1"/>
</dbReference>
<keyword evidence="4" id="KW-0808">Transferase</keyword>
<evidence type="ECO:0000259" key="9">
    <source>
        <dbReference type="PROSITE" id="PS50110"/>
    </source>
</evidence>
<evidence type="ECO:0000313" key="11">
    <source>
        <dbReference type="Proteomes" id="UP000279259"/>
    </source>
</evidence>
<comment type="caution">
    <text evidence="10">The sequence shown here is derived from an EMBL/GenBank/DDBJ whole genome shotgun (WGS) entry which is preliminary data.</text>
</comment>
<dbReference type="STRING" id="1890683.A0A427XW41"/>
<feature type="domain" description="Histidine kinase" evidence="8">
    <location>
        <begin position="178"/>
        <end position="441"/>
    </location>
</feature>
<dbReference type="Proteomes" id="UP000279259">
    <property type="component" value="Unassembled WGS sequence"/>
</dbReference>
<feature type="region of interest" description="Disordered" evidence="7">
    <location>
        <begin position="209"/>
        <end position="228"/>
    </location>
</feature>
<dbReference type="InterPro" id="IPR011006">
    <property type="entry name" value="CheY-like_superfamily"/>
</dbReference>
<dbReference type="EMBL" id="RSCD01000025">
    <property type="protein sequence ID" value="RSH83027.1"/>
    <property type="molecule type" value="Genomic_DNA"/>
</dbReference>
<dbReference type="GO" id="GO:0009927">
    <property type="term" value="F:histidine phosphotransfer kinase activity"/>
    <property type="evidence" value="ECO:0007669"/>
    <property type="project" value="TreeGrafter"/>
</dbReference>
<feature type="compositionally biased region" description="Polar residues" evidence="7">
    <location>
        <begin position="215"/>
        <end position="225"/>
    </location>
</feature>
<dbReference type="InterPro" id="IPR003661">
    <property type="entry name" value="HisK_dim/P_dom"/>
</dbReference>
<feature type="region of interest" description="Disordered" evidence="7">
    <location>
        <begin position="586"/>
        <end position="614"/>
    </location>
</feature>
<evidence type="ECO:0000259" key="8">
    <source>
        <dbReference type="PROSITE" id="PS50109"/>
    </source>
</evidence>
<dbReference type="InterPro" id="IPR005467">
    <property type="entry name" value="His_kinase_dom"/>
</dbReference>
<dbReference type="InterPro" id="IPR036890">
    <property type="entry name" value="HATPase_C_sf"/>
</dbReference>
<dbReference type="EC" id="2.7.13.3" evidence="2"/>
<feature type="domain" description="Response regulatory" evidence="9">
    <location>
        <begin position="741"/>
        <end position="780"/>
    </location>
</feature>
<evidence type="ECO:0000256" key="3">
    <source>
        <dbReference type="ARBA" id="ARBA00022553"/>
    </source>
</evidence>
<evidence type="ECO:0000256" key="2">
    <source>
        <dbReference type="ARBA" id="ARBA00012438"/>
    </source>
</evidence>
<dbReference type="SMART" id="SM00387">
    <property type="entry name" value="HATPase_c"/>
    <property type="match status" value="1"/>
</dbReference>
<dbReference type="InterPro" id="IPR004358">
    <property type="entry name" value="Sig_transdc_His_kin-like_C"/>
</dbReference>
<dbReference type="PROSITE" id="PS50110">
    <property type="entry name" value="RESPONSE_REGULATORY"/>
    <property type="match status" value="1"/>
</dbReference>
<evidence type="ECO:0000256" key="6">
    <source>
        <dbReference type="PROSITE-ProRule" id="PRU00169"/>
    </source>
</evidence>
<dbReference type="CDD" id="cd00082">
    <property type="entry name" value="HisKA"/>
    <property type="match status" value="1"/>
</dbReference>
<sequence length="780" mass="84527">MNSSSLLSSPRLAPDLLSTSTNAATDRFSGFPAGMTARSNEAYAANGAARLTPARRFRLWFRLKAVIRICIPDWYATNRQSRSPESRRVWYTPDNSEGIARSITYLMPPGTETSMAMPVFGFDSQVAFAVAACWTDPLYTYPAGAMQFVETITGSLLASVMKEKLYQVERAQLNFAAAASHELRTPLHQTYAAAALLRDSLRAAMGEPSFEENLDPSTDSAQTSPRCPPPTPVALEIIETNGLAFGHILENIIDTLDIGRMSERLDGNGDLQPSVPANVLEGIIKDAFDLETKSRSVAVAEGLEDVEIILEVSPRVGGRWLATDDAPPLASALGKIIHNACKFTDKGYVHVTIQDASPDAVLPAGYDNSIKMSTVMINIKDSGRGIFEALRPFSKADPLMPGTGLGLRLAPRMIEILGGKLAISSIPGKGTLVHVEIPFHLLNEDNELDQEGLDDNADGPPQPRSPVRQDGINLAGFDSAGPGVRRVGRSLLRQHKLLFCRVVDNIRFASLIVLHKGSLTDEELARLASSPRPNVEIIYLASPPSHRASPRLAASAPSAAASAAECLSRIPTTRLFRPLRRSVVRRIKQPSGRPPPPHENYVSPVVGGESARWDDNAARRGSVFGPTDEGEELVPSPLHGLRLHISDDNDHDHLTSPEWTSHELTSGPPPTRSHSGAGPHKSSKLRRRDRTPRPDLREGASDPLSAVGTVGRNEDARPDMKDHRSEMVADGGKGADPGPLRVLVVEDNPVNRKILTTTLERAGKFRKFGSECSMMLTLAS</sequence>
<dbReference type="InterPro" id="IPR036097">
    <property type="entry name" value="HisK_dim/P_sf"/>
</dbReference>
<feature type="compositionally biased region" description="Basic residues" evidence="7">
    <location>
        <begin position="681"/>
        <end position="690"/>
    </location>
</feature>
<accession>A0A427XW41</accession>
<protein>
    <recommendedName>
        <fullName evidence="2">histidine kinase</fullName>
        <ecNumber evidence="2">2.7.13.3</ecNumber>
    </recommendedName>
</protein>
<evidence type="ECO:0000256" key="5">
    <source>
        <dbReference type="ARBA" id="ARBA00022777"/>
    </source>
</evidence>
<feature type="compositionally biased region" description="Basic and acidic residues" evidence="7">
    <location>
        <begin position="691"/>
        <end position="700"/>
    </location>
</feature>
<comment type="caution">
    <text evidence="6">Lacks conserved residue(s) required for the propagation of feature annotation.</text>
</comment>
<evidence type="ECO:0000313" key="10">
    <source>
        <dbReference type="EMBL" id="RSH83027.1"/>
    </source>
</evidence>
<dbReference type="PRINTS" id="PR00344">
    <property type="entry name" value="BCTRLSENSOR"/>
</dbReference>